<comment type="caution">
    <text evidence="2">The sequence shown here is derived from an EMBL/GenBank/DDBJ whole genome shotgun (WGS) entry which is preliminary data.</text>
</comment>
<sequence length="161" mass="17383">MSNWGADGWAVAPGKGVRVEPGGNHWLEVIVRGKEVDDALGVFVFTHEVITENPPHAHHDFMKVIYVLEGHYDFRVGDATFSGGPGTVVVVPKGSYHTFTTPTGGRALFVSSPAGNEELFLEMGALGPQPTPEQLADLNARFRTTGLGDEEASWRQMHGEG</sequence>
<dbReference type="InterPro" id="IPR011051">
    <property type="entry name" value="RmlC_Cupin_sf"/>
</dbReference>
<evidence type="ECO:0000259" key="1">
    <source>
        <dbReference type="Pfam" id="PF07883"/>
    </source>
</evidence>
<name>A0ABV1WNF0_9ACTN</name>
<proteinExistence type="predicted"/>
<dbReference type="InterPro" id="IPR013096">
    <property type="entry name" value="Cupin_2"/>
</dbReference>
<gene>
    <name evidence="2" type="ORF">ABT404_02715</name>
</gene>
<keyword evidence="3" id="KW-1185">Reference proteome</keyword>
<dbReference type="PANTHER" id="PTHR36440">
    <property type="entry name" value="PUTATIVE (AFU_ORTHOLOGUE AFUA_8G07350)-RELATED"/>
    <property type="match status" value="1"/>
</dbReference>
<feature type="domain" description="Cupin type-2" evidence="1">
    <location>
        <begin position="52"/>
        <end position="110"/>
    </location>
</feature>
<dbReference type="InterPro" id="IPR053146">
    <property type="entry name" value="QDO-like"/>
</dbReference>
<evidence type="ECO:0000313" key="3">
    <source>
        <dbReference type="Proteomes" id="UP001474181"/>
    </source>
</evidence>
<dbReference type="InterPro" id="IPR014710">
    <property type="entry name" value="RmlC-like_jellyroll"/>
</dbReference>
<dbReference type="EMBL" id="JBEPEK010000010">
    <property type="protein sequence ID" value="MER7178403.1"/>
    <property type="molecule type" value="Genomic_DNA"/>
</dbReference>
<dbReference type="SUPFAM" id="SSF51182">
    <property type="entry name" value="RmlC-like cupins"/>
    <property type="match status" value="1"/>
</dbReference>
<reference evidence="2 3" key="1">
    <citation type="submission" date="2024-06" db="EMBL/GenBank/DDBJ databases">
        <title>The Natural Products Discovery Center: Release of the First 8490 Sequenced Strains for Exploring Actinobacteria Biosynthetic Diversity.</title>
        <authorList>
            <person name="Kalkreuter E."/>
            <person name="Kautsar S.A."/>
            <person name="Yang D."/>
            <person name="Bader C.D."/>
            <person name="Teijaro C.N."/>
            <person name="Fluegel L."/>
            <person name="Davis C.M."/>
            <person name="Simpson J.R."/>
            <person name="Lauterbach L."/>
            <person name="Steele A.D."/>
            <person name="Gui C."/>
            <person name="Meng S."/>
            <person name="Li G."/>
            <person name="Viehrig K."/>
            <person name="Ye F."/>
            <person name="Su P."/>
            <person name="Kiefer A.F."/>
            <person name="Nichols A."/>
            <person name="Cepeda A.J."/>
            <person name="Yan W."/>
            <person name="Fan B."/>
            <person name="Jiang Y."/>
            <person name="Adhikari A."/>
            <person name="Zheng C.-J."/>
            <person name="Schuster L."/>
            <person name="Cowan T.M."/>
            <person name="Smanski M.J."/>
            <person name="Chevrette M.G."/>
            <person name="De Carvalho L.P.S."/>
            <person name="Shen B."/>
        </authorList>
    </citation>
    <scope>NUCLEOTIDE SEQUENCE [LARGE SCALE GENOMIC DNA]</scope>
    <source>
        <strain evidence="2 3">NPDC000234</strain>
    </source>
</reference>
<dbReference type="PANTHER" id="PTHR36440:SF1">
    <property type="entry name" value="PUTATIVE (AFU_ORTHOLOGUE AFUA_8G07350)-RELATED"/>
    <property type="match status" value="1"/>
</dbReference>
<dbReference type="Pfam" id="PF07883">
    <property type="entry name" value="Cupin_2"/>
    <property type="match status" value="1"/>
</dbReference>
<dbReference type="RefSeq" id="WP_350776717.1">
    <property type="nucleotide sequence ID" value="NZ_JBEPEK010000010.1"/>
</dbReference>
<dbReference type="Gene3D" id="2.60.120.10">
    <property type="entry name" value="Jelly Rolls"/>
    <property type="match status" value="1"/>
</dbReference>
<accession>A0ABV1WNF0</accession>
<dbReference type="Proteomes" id="UP001474181">
    <property type="component" value="Unassembled WGS sequence"/>
</dbReference>
<organism evidence="2 3">
    <name type="scientific">Streptomyces hyaluromycini</name>
    <dbReference type="NCBI Taxonomy" id="1377993"/>
    <lineage>
        <taxon>Bacteria</taxon>
        <taxon>Bacillati</taxon>
        <taxon>Actinomycetota</taxon>
        <taxon>Actinomycetes</taxon>
        <taxon>Kitasatosporales</taxon>
        <taxon>Streptomycetaceae</taxon>
        <taxon>Streptomyces</taxon>
    </lineage>
</organism>
<evidence type="ECO:0000313" key="2">
    <source>
        <dbReference type="EMBL" id="MER7178403.1"/>
    </source>
</evidence>
<protein>
    <submittedName>
        <fullName evidence="2">Cupin domain-containing protein</fullName>
    </submittedName>
</protein>